<dbReference type="AlphaFoldDB" id="A0AAD8MTL6"/>
<reference evidence="1" key="2">
    <citation type="submission" date="2023-05" db="EMBL/GenBank/DDBJ databases">
        <authorList>
            <person name="Schelkunov M.I."/>
        </authorList>
    </citation>
    <scope>NUCLEOTIDE SEQUENCE</scope>
    <source>
        <strain evidence="1">Hsosn_3</strain>
        <tissue evidence="1">Leaf</tissue>
    </source>
</reference>
<dbReference type="InterPro" id="IPR036397">
    <property type="entry name" value="RNaseH_sf"/>
</dbReference>
<protein>
    <recommendedName>
        <fullName evidence="3">Integrase catalytic domain-containing protein</fullName>
    </recommendedName>
</protein>
<dbReference type="EMBL" id="JAUIZM010000005">
    <property type="protein sequence ID" value="KAK1384512.1"/>
    <property type="molecule type" value="Genomic_DNA"/>
</dbReference>
<dbReference type="PANTHER" id="PTHR37984">
    <property type="entry name" value="PROTEIN CBG26694"/>
    <property type="match status" value="1"/>
</dbReference>
<evidence type="ECO:0000313" key="1">
    <source>
        <dbReference type="EMBL" id="KAK1384512.1"/>
    </source>
</evidence>
<dbReference type="Proteomes" id="UP001237642">
    <property type="component" value="Unassembled WGS sequence"/>
</dbReference>
<dbReference type="Gene3D" id="3.30.420.10">
    <property type="entry name" value="Ribonuclease H-like superfamily/Ribonuclease H"/>
    <property type="match status" value="1"/>
</dbReference>
<reference evidence="1" key="1">
    <citation type="submission" date="2023-02" db="EMBL/GenBank/DDBJ databases">
        <title>Genome of toxic invasive species Heracleum sosnowskyi carries increased number of genes despite the absence of recent whole-genome duplications.</title>
        <authorList>
            <person name="Schelkunov M."/>
            <person name="Shtratnikova V."/>
            <person name="Makarenko M."/>
            <person name="Klepikova A."/>
            <person name="Omelchenko D."/>
            <person name="Novikova G."/>
            <person name="Obukhova E."/>
            <person name="Bogdanov V."/>
            <person name="Penin A."/>
            <person name="Logacheva M."/>
        </authorList>
    </citation>
    <scope>NUCLEOTIDE SEQUENCE</scope>
    <source>
        <strain evidence="1">Hsosn_3</strain>
        <tissue evidence="1">Leaf</tissue>
    </source>
</reference>
<dbReference type="PANTHER" id="PTHR37984:SF5">
    <property type="entry name" value="PROTEIN NYNRIN-LIKE"/>
    <property type="match status" value="1"/>
</dbReference>
<proteinExistence type="predicted"/>
<organism evidence="1 2">
    <name type="scientific">Heracleum sosnowskyi</name>
    <dbReference type="NCBI Taxonomy" id="360622"/>
    <lineage>
        <taxon>Eukaryota</taxon>
        <taxon>Viridiplantae</taxon>
        <taxon>Streptophyta</taxon>
        <taxon>Embryophyta</taxon>
        <taxon>Tracheophyta</taxon>
        <taxon>Spermatophyta</taxon>
        <taxon>Magnoliopsida</taxon>
        <taxon>eudicotyledons</taxon>
        <taxon>Gunneridae</taxon>
        <taxon>Pentapetalae</taxon>
        <taxon>asterids</taxon>
        <taxon>campanulids</taxon>
        <taxon>Apiales</taxon>
        <taxon>Apiaceae</taxon>
        <taxon>Apioideae</taxon>
        <taxon>apioid superclade</taxon>
        <taxon>Tordylieae</taxon>
        <taxon>Tordyliinae</taxon>
        <taxon>Heracleum</taxon>
    </lineage>
</organism>
<evidence type="ECO:0008006" key="3">
    <source>
        <dbReference type="Google" id="ProtNLM"/>
    </source>
</evidence>
<dbReference type="SUPFAM" id="SSF53098">
    <property type="entry name" value="Ribonuclease H-like"/>
    <property type="match status" value="1"/>
</dbReference>
<dbReference type="InterPro" id="IPR050951">
    <property type="entry name" value="Retrovirus_Pol_polyprotein"/>
</dbReference>
<dbReference type="InterPro" id="IPR012337">
    <property type="entry name" value="RNaseH-like_sf"/>
</dbReference>
<name>A0AAD8MTL6_9APIA</name>
<comment type="caution">
    <text evidence="1">The sequence shown here is derived from an EMBL/GenBank/DDBJ whole genome shotgun (WGS) entry which is preliminary data.</text>
</comment>
<gene>
    <name evidence="1" type="ORF">POM88_022247</name>
</gene>
<keyword evidence="2" id="KW-1185">Reference proteome</keyword>
<dbReference type="GO" id="GO:0003676">
    <property type="term" value="F:nucleic acid binding"/>
    <property type="evidence" value="ECO:0007669"/>
    <property type="project" value="InterPro"/>
</dbReference>
<sequence length="132" mass="15495">MWGMDIFGPFPVASAQRKFMIVAIDYFTKWIEAKSLAKITTKQVLQVSLVTDNGKQIDNEDFKKYCEENNIELRFTSVAHLQANRQAEVANRIILDGLKKRVERSSNTWVDELLPILWKPWFQWRLLIPPQE</sequence>
<evidence type="ECO:0000313" key="2">
    <source>
        <dbReference type="Proteomes" id="UP001237642"/>
    </source>
</evidence>
<accession>A0AAD8MTL6</accession>